<dbReference type="InterPro" id="IPR009057">
    <property type="entry name" value="Homeodomain-like_sf"/>
</dbReference>
<sequence>MLEKISKDFVIDHRTRHVEGLPPLSHSHQFNEIYFLQSGKCHVYIENEKYTLEDGSVLFIPAFKEHTFVYYDTVDVKRTVLYISTEQLNWYFDDNFNEEIDNLFINRHIKLSRKSFSNLSSLFEKIQFEKYNIDNLSAPLTKAYFFEMIIYIIRCHRYNDEIIKKTDLSNITTGEILHYIDDNYGNDLTLPGLAKKFGLSESGLSKKIKAFTNMTFKEYLTKTRIEAAKSLLISSEKNITEIAVLCGYNSSNFFGDVFKKNMGMSPSSYKKMLTMN</sequence>
<evidence type="ECO:0000313" key="6">
    <source>
        <dbReference type="Proteomes" id="UP000628463"/>
    </source>
</evidence>
<dbReference type="PANTHER" id="PTHR43280:SF2">
    <property type="entry name" value="HTH-TYPE TRANSCRIPTIONAL REGULATOR EXSA"/>
    <property type="match status" value="1"/>
</dbReference>
<dbReference type="Gene3D" id="1.10.10.60">
    <property type="entry name" value="Homeodomain-like"/>
    <property type="match status" value="2"/>
</dbReference>
<dbReference type="SUPFAM" id="SSF46689">
    <property type="entry name" value="Homeodomain-like"/>
    <property type="match status" value="2"/>
</dbReference>
<keyword evidence="3" id="KW-0804">Transcription</keyword>
<organism evidence="5 6">
    <name type="scientific">Lachnospira hominis</name>
    <name type="common">ex Liu et al. 2021</name>
    <dbReference type="NCBI Taxonomy" id="2763051"/>
    <lineage>
        <taxon>Bacteria</taxon>
        <taxon>Bacillati</taxon>
        <taxon>Bacillota</taxon>
        <taxon>Clostridia</taxon>
        <taxon>Lachnospirales</taxon>
        <taxon>Lachnospiraceae</taxon>
        <taxon>Lachnospira</taxon>
    </lineage>
</organism>
<keyword evidence="1" id="KW-0805">Transcription regulation</keyword>
<reference evidence="5 6" key="1">
    <citation type="submission" date="2020-08" db="EMBL/GenBank/DDBJ databases">
        <title>Genome public.</title>
        <authorList>
            <person name="Liu C."/>
            <person name="Sun Q."/>
        </authorList>
    </citation>
    <scope>NUCLEOTIDE SEQUENCE [LARGE SCALE GENOMIC DNA]</scope>
    <source>
        <strain evidence="5 6">NSJ-43</strain>
    </source>
</reference>
<dbReference type="InterPro" id="IPR018062">
    <property type="entry name" value="HTH_AraC-typ_CS"/>
</dbReference>
<dbReference type="InterPro" id="IPR014710">
    <property type="entry name" value="RmlC-like_jellyroll"/>
</dbReference>
<dbReference type="PROSITE" id="PS01124">
    <property type="entry name" value="HTH_ARAC_FAMILY_2"/>
    <property type="match status" value="1"/>
</dbReference>
<dbReference type="Pfam" id="PF12833">
    <property type="entry name" value="HTH_18"/>
    <property type="match status" value="1"/>
</dbReference>
<name>A0ABR7FZT1_9FIRM</name>
<evidence type="ECO:0000256" key="3">
    <source>
        <dbReference type="ARBA" id="ARBA00023163"/>
    </source>
</evidence>
<dbReference type="RefSeq" id="WP_186836684.1">
    <property type="nucleotide sequence ID" value="NZ_JACOPD010000004.1"/>
</dbReference>
<dbReference type="InterPro" id="IPR013096">
    <property type="entry name" value="Cupin_2"/>
</dbReference>
<protein>
    <submittedName>
        <fullName evidence="5">AraC family transcriptional regulator</fullName>
    </submittedName>
</protein>
<dbReference type="InterPro" id="IPR018060">
    <property type="entry name" value="HTH_AraC"/>
</dbReference>
<dbReference type="InterPro" id="IPR037923">
    <property type="entry name" value="HTH-like"/>
</dbReference>
<keyword evidence="6" id="KW-1185">Reference proteome</keyword>
<evidence type="ECO:0000259" key="4">
    <source>
        <dbReference type="PROSITE" id="PS01124"/>
    </source>
</evidence>
<dbReference type="SMART" id="SM00342">
    <property type="entry name" value="HTH_ARAC"/>
    <property type="match status" value="1"/>
</dbReference>
<dbReference type="PROSITE" id="PS00041">
    <property type="entry name" value="HTH_ARAC_FAMILY_1"/>
    <property type="match status" value="1"/>
</dbReference>
<evidence type="ECO:0000256" key="2">
    <source>
        <dbReference type="ARBA" id="ARBA00023125"/>
    </source>
</evidence>
<gene>
    <name evidence="5" type="ORF">H8S01_07010</name>
</gene>
<proteinExistence type="predicted"/>
<evidence type="ECO:0000313" key="5">
    <source>
        <dbReference type="EMBL" id="MBC5680705.1"/>
    </source>
</evidence>
<dbReference type="EMBL" id="JACOPD010000004">
    <property type="protein sequence ID" value="MBC5680705.1"/>
    <property type="molecule type" value="Genomic_DNA"/>
</dbReference>
<dbReference type="Pfam" id="PF07883">
    <property type="entry name" value="Cupin_2"/>
    <property type="match status" value="1"/>
</dbReference>
<dbReference type="PRINTS" id="PR00032">
    <property type="entry name" value="HTHARAC"/>
</dbReference>
<dbReference type="Proteomes" id="UP000628463">
    <property type="component" value="Unassembled WGS sequence"/>
</dbReference>
<evidence type="ECO:0000256" key="1">
    <source>
        <dbReference type="ARBA" id="ARBA00023015"/>
    </source>
</evidence>
<dbReference type="InterPro" id="IPR020449">
    <property type="entry name" value="Tscrpt_reg_AraC-type_HTH"/>
</dbReference>
<dbReference type="PANTHER" id="PTHR43280">
    <property type="entry name" value="ARAC-FAMILY TRANSCRIPTIONAL REGULATOR"/>
    <property type="match status" value="1"/>
</dbReference>
<keyword evidence="2" id="KW-0238">DNA-binding</keyword>
<dbReference type="SUPFAM" id="SSF51215">
    <property type="entry name" value="Regulatory protein AraC"/>
    <property type="match status" value="1"/>
</dbReference>
<feature type="domain" description="HTH araC/xylS-type" evidence="4">
    <location>
        <begin position="174"/>
        <end position="272"/>
    </location>
</feature>
<comment type="caution">
    <text evidence="5">The sequence shown here is derived from an EMBL/GenBank/DDBJ whole genome shotgun (WGS) entry which is preliminary data.</text>
</comment>
<accession>A0ABR7FZT1</accession>
<dbReference type="Gene3D" id="2.60.120.10">
    <property type="entry name" value="Jelly Rolls"/>
    <property type="match status" value="1"/>
</dbReference>